<dbReference type="PROSITE" id="PS00061">
    <property type="entry name" value="ADH_SHORT"/>
    <property type="match status" value="1"/>
</dbReference>
<evidence type="ECO:0000256" key="1">
    <source>
        <dbReference type="ARBA" id="ARBA00006484"/>
    </source>
</evidence>
<dbReference type="InterPro" id="IPR020904">
    <property type="entry name" value="Sc_DH/Rdtase_CS"/>
</dbReference>
<accession>A0A927H9X1</accession>
<dbReference type="PRINTS" id="PR00081">
    <property type="entry name" value="GDHRDH"/>
</dbReference>
<gene>
    <name evidence="3" type="ORF">IEO70_03065</name>
</gene>
<evidence type="ECO:0000256" key="2">
    <source>
        <dbReference type="ARBA" id="ARBA00023002"/>
    </source>
</evidence>
<dbReference type="EMBL" id="JACXSI010000005">
    <property type="protein sequence ID" value="MBD3107334.1"/>
    <property type="molecule type" value="Genomic_DNA"/>
</dbReference>
<dbReference type="GO" id="GO:0008206">
    <property type="term" value="P:bile acid metabolic process"/>
    <property type="evidence" value="ECO:0007669"/>
    <property type="project" value="UniProtKB-ARBA"/>
</dbReference>
<comment type="caution">
    <text evidence="3">The sequence shown here is derived from an EMBL/GenBank/DDBJ whole genome shotgun (WGS) entry which is preliminary data.</text>
</comment>
<proteinExistence type="inferred from homology"/>
<comment type="similarity">
    <text evidence="1">Belongs to the short-chain dehydrogenases/reductases (SDR) family.</text>
</comment>
<keyword evidence="2" id="KW-0560">Oxidoreductase</keyword>
<dbReference type="CDD" id="cd05233">
    <property type="entry name" value="SDR_c"/>
    <property type="match status" value="1"/>
</dbReference>
<dbReference type="GO" id="GO:0016616">
    <property type="term" value="F:oxidoreductase activity, acting on the CH-OH group of donors, NAD or NADP as acceptor"/>
    <property type="evidence" value="ECO:0007669"/>
    <property type="project" value="TreeGrafter"/>
</dbReference>
<name>A0A927H9X1_9BACI</name>
<dbReference type="SUPFAM" id="SSF51735">
    <property type="entry name" value="NAD(P)-binding Rossmann-fold domains"/>
    <property type="match status" value="1"/>
</dbReference>
<evidence type="ECO:0000313" key="4">
    <source>
        <dbReference type="Proteomes" id="UP000602076"/>
    </source>
</evidence>
<dbReference type="Pfam" id="PF13561">
    <property type="entry name" value="adh_short_C2"/>
    <property type="match status" value="1"/>
</dbReference>
<dbReference type="PRINTS" id="PR00080">
    <property type="entry name" value="SDRFAMILY"/>
</dbReference>
<dbReference type="Gene3D" id="3.40.50.720">
    <property type="entry name" value="NAD(P)-binding Rossmann-like Domain"/>
    <property type="match status" value="1"/>
</dbReference>
<evidence type="ECO:0000313" key="3">
    <source>
        <dbReference type="EMBL" id="MBD3107334.1"/>
    </source>
</evidence>
<dbReference type="Proteomes" id="UP000602076">
    <property type="component" value="Unassembled WGS sequence"/>
</dbReference>
<dbReference type="AlphaFoldDB" id="A0A927H9X1"/>
<keyword evidence="4" id="KW-1185">Reference proteome</keyword>
<dbReference type="FunFam" id="3.40.50.720:FF:000084">
    <property type="entry name" value="Short-chain dehydrogenase reductase"/>
    <property type="match status" value="1"/>
</dbReference>
<reference evidence="3" key="1">
    <citation type="submission" date="2020-09" db="EMBL/GenBank/DDBJ databases">
        <title>Bacillus faecalis sp. nov., a moderately halophilic bacterium isolated from cow faeces.</title>
        <authorList>
            <person name="Jiang L."/>
            <person name="Lee J."/>
        </authorList>
    </citation>
    <scope>NUCLEOTIDE SEQUENCE</scope>
    <source>
        <strain evidence="3">AGMB 02131</strain>
    </source>
</reference>
<dbReference type="RefSeq" id="WP_190996877.1">
    <property type="nucleotide sequence ID" value="NZ_JACXSI010000005.1"/>
</dbReference>
<protein>
    <submittedName>
        <fullName evidence="3">SDR family oxidoreductase</fullName>
    </submittedName>
</protein>
<sequence length="250" mass="26998">MKLKGKVAFVTGGSSGIGRGICRAFIKEGASIVFIGLNEEKGKRTEKELLELGGEALYVQADLSDRKILSGLIELTVEKFGKLDILVNNAHSSKMATIEETTEEIMDLSLNTGLWATFTLMQSSLPYLKETKGKVINFASGAGLDGLARQASYAASKEAVRAITRVAANEWGRFGINVNVIAPLANSPGVERMQETHPNAYEKMISLIPLRRMGDCEEDIGRVAVFLASDDANYITGHTLMVDGGTVKAR</sequence>
<dbReference type="InterPro" id="IPR002347">
    <property type="entry name" value="SDR_fam"/>
</dbReference>
<dbReference type="PANTHER" id="PTHR42760">
    <property type="entry name" value="SHORT-CHAIN DEHYDROGENASES/REDUCTASES FAMILY MEMBER"/>
    <property type="match status" value="1"/>
</dbReference>
<dbReference type="InterPro" id="IPR036291">
    <property type="entry name" value="NAD(P)-bd_dom_sf"/>
</dbReference>
<organism evidence="3 4">
    <name type="scientific">Peribacillus faecalis</name>
    <dbReference type="NCBI Taxonomy" id="2772559"/>
    <lineage>
        <taxon>Bacteria</taxon>
        <taxon>Bacillati</taxon>
        <taxon>Bacillota</taxon>
        <taxon>Bacilli</taxon>
        <taxon>Bacillales</taxon>
        <taxon>Bacillaceae</taxon>
        <taxon>Peribacillus</taxon>
    </lineage>
</organism>